<reference evidence="1" key="1">
    <citation type="submission" date="2014-11" db="EMBL/GenBank/DDBJ databases">
        <authorList>
            <person name="Amaro Gonzalez C."/>
        </authorList>
    </citation>
    <scope>NUCLEOTIDE SEQUENCE</scope>
</reference>
<accession>A0A0E9RMW1</accession>
<reference evidence="1" key="2">
    <citation type="journal article" date="2015" name="Fish Shellfish Immunol.">
        <title>Early steps in the European eel (Anguilla anguilla)-Vibrio vulnificus interaction in the gills: Role of the RtxA13 toxin.</title>
        <authorList>
            <person name="Callol A."/>
            <person name="Pajuelo D."/>
            <person name="Ebbesson L."/>
            <person name="Teles M."/>
            <person name="MacKenzie S."/>
            <person name="Amaro C."/>
        </authorList>
    </citation>
    <scope>NUCLEOTIDE SEQUENCE</scope>
</reference>
<proteinExistence type="predicted"/>
<dbReference type="EMBL" id="GBXM01078410">
    <property type="protein sequence ID" value="JAH30167.1"/>
    <property type="molecule type" value="Transcribed_RNA"/>
</dbReference>
<organism evidence="1">
    <name type="scientific">Anguilla anguilla</name>
    <name type="common">European freshwater eel</name>
    <name type="synonym">Muraena anguilla</name>
    <dbReference type="NCBI Taxonomy" id="7936"/>
    <lineage>
        <taxon>Eukaryota</taxon>
        <taxon>Metazoa</taxon>
        <taxon>Chordata</taxon>
        <taxon>Craniata</taxon>
        <taxon>Vertebrata</taxon>
        <taxon>Euteleostomi</taxon>
        <taxon>Actinopterygii</taxon>
        <taxon>Neopterygii</taxon>
        <taxon>Teleostei</taxon>
        <taxon>Anguilliformes</taxon>
        <taxon>Anguillidae</taxon>
        <taxon>Anguilla</taxon>
    </lineage>
</organism>
<sequence>MQILRDTAVTVVISP</sequence>
<evidence type="ECO:0000313" key="1">
    <source>
        <dbReference type="EMBL" id="JAH30167.1"/>
    </source>
</evidence>
<protein>
    <submittedName>
        <fullName evidence="1">Uncharacterized protein</fullName>
    </submittedName>
</protein>
<name>A0A0E9RMW1_ANGAN</name>